<dbReference type="SMART" id="SM00382">
    <property type="entry name" value="AAA"/>
    <property type="match status" value="1"/>
</dbReference>
<evidence type="ECO:0000259" key="4">
    <source>
        <dbReference type="PROSITE" id="PS50893"/>
    </source>
</evidence>
<name>A0A1T4M1D4_9FIRM</name>
<proteinExistence type="predicted"/>
<dbReference type="SUPFAM" id="SSF52540">
    <property type="entry name" value="P-loop containing nucleoside triphosphate hydrolases"/>
    <property type="match status" value="1"/>
</dbReference>
<dbReference type="PROSITE" id="PS00211">
    <property type="entry name" value="ABC_TRANSPORTER_1"/>
    <property type="match status" value="1"/>
</dbReference>
<feature type="domain" description="ABC transporter" evidence="4">
    <location>
        <begin position="7"/>
        <end position="230"/>
    </location>
</feature>
<evidence type="ECO:0000313" key="6">
    <source>
        <dbReference type="Proteomes" id="UP000189857"/>
    </source>
</evidence>
<dbReference type="InterPro" id="IPR017911">
    <property type="entry name" value="MacB-like_ATP-bd"/>
</dbReference>
<accession>A0A1T4M1D4</accession>
<dbReference type="GO" id="GO:0098796">
    <property type="term" value="C:membrane protein complex"/>
    <property type="evidence" value="ECO:0007669"/>
    <property type="project" value="UniProtKB-ARBA"/>
</dbReference>
<evidence type="ECO:0000256" key="2">
    <source>
        <dbReference type="ARBA" id="ARBA00022741"/>
    </source>
</evidence>
<dbReference type="PANTHER" id="PTHR24220:SF86">
    <property type="entry name" value="ABC TRANSPORTER ABCH.1"/>
    <property type="match status" value="1"/>
</dbReference>
<dbReference type="Proteomes" id="UP000189857">
    <property type="component" value="Unassembled WGS sequence"/>
</dbReference>
<dbReference type="GO" id="GO:0016887">
    <property type="term" value="F:ATP hydrolysis activity"/>
    <property type="evidence" value="ECO:0007669"/>
    <property type="project" value="InterPro"/>
</dbReference>
<dbReference type="Pfam" id="PF00005">
    <property type="entry name" value="ABC_tran"/>
    <property type="match status" value="1"/>
</dbReference>
<sequence length="231" mass="25790">MDNNVIITGENISKIYQNGKNESFPALDNVSIEIPRSKLTIIKGRSGSGKTTLINMLSGLDSPTSGTIRMNDVCINEMNINELEDYRRIHMGFVFQSVALFPIMSAYENVDFALRLADYKDNRDERIKEAMSMVGIEERMKHNPEEMSGGEQQRVAIARAIAPKPDVVFADEPTGALDTENGIKVVSLFKHLIEKEGITIIMTTHDPGLMQMGDRVLEMNDGKIINIIDND</sequence>
<dbReference type="PANTHER" id="PTHR24220">
    <property type="entry name" value="IMPORT ATP-BINDING PROTEIN"/>
    <property type="match status" value="1"/>
</dbReference>
<dbReference type="Gene3D" id="3.40.50.300">
    <property type="entry name" value="P-loop containing nucleotide triphosphate hydrolases"/>
    <property type="match status" value="1"/>
</dbReference>
<evidence type="ECO:0000313" key="5">
    <source>
        <dbReference type="EMBL" id="SJZ60790.1"/>
    </source>
</evidence>
<dbReference type="CDD" id="cd03255">
    <property type="entry name" value="ABC_MJ0796_LolCDE_FtsE"/>
    <property type="match status" value="1"/>
</dbReference>
<organism evidence="5 6">
    <name type="scientific">Eubacterium ruminantium</name>
    <dbReference type="NCBI Taxonomy" id="42322"/>
    <lineage>
        <taxon>Bacteria</taxon>
        <taxon>Bacillati</taxon>
        <taxon>Bacillota</taxon>
        <taxon>Clostridia</taxon>
        <taxon>Eubacteriales</taxon>
        <taxon>Eubacteriaceae</taxon>
        <taxon>Eubacterium</taxon>
    </lineage>
</organism>
<dbReference type="EMBL" id="FUXA01000006">
    <property type="protein sequence ID" value="SJZ60790.1"/>
    <property type="molecule type" value="Genomic_DNA"/>
</dbReference>
<keyword evidence="2" id="KW-0547">Nucleotide-binding</keyword>
<dbReference type="GO" id="GO:0005886">
    <property type="term" value="C:plasma membrane"/>
    <property type="evidence" value="ECO:0007669"/>
    <property type="project" value="TreeGrafter"/>
</dbReference>
<dbReference type="RefSeq" id="WP_078786886.1">
    <property type="nucleotide sequence ID" value="NZ_FMTO01000004.1"/>
</dbReference>
<evidence type="ECO:0000256" key="1">
    <source>
        <dbReference type="ARBA" id="ARBA00022448"/>
    </source>
</evidence>
<protein>
    <submittedName>
        <fullName evidence="5">Putative ABC transport system ATP-binding protein</fullName>
    </submittedName>
</protein>
<keyword evidence="1" id="KW-0813">Transport</keyword>
<keyword evidence="3 5" id="KW-0067">ATP-binding</keyword>
<dbReference type="GO" id="GO:0022857">
    <property type="term" value="F:transmembrane transporter activity"/>
    <property type="evidence" value="ECO:0007669"/>
    <property type="project" value="TreeGrafter"/>
</dbReference>
<dbReference type="FunFam" id="3.40.50.300:FF:000032">
    <property type="entry name" value="Export ABC transporter ATP-binding protein"/>
    <property type="match status" value="1"/>
</dbReference>
<dbReference type="GO" id="GO:0005524">
    <property type="term" value="F:ATP binding"/>
    <property type="evidence" value="ECO:0007669"/>
    <property type="project" value="UniProtKB-KW"/>
</dbReference>
<dbReference type="InterPro" id="IPR003593">
    <property type="entry name" value="AAA+_ATPase"/>
</dbReference>
<dbReference type="PROSITE" id="PS50893">
    <property type="entry name" value="ABC_TRANSPORTER_2"/>
    <property type="match status" value="1"/>
</dbReference>
<dbReference type="AlphaFoldDB" id="A0A1T4M1D4"/>
<dbReference type="OrthoDB" id="9802264at2"/>
<reference evidence="5 6" key="1">
    <citation type="submission" date="2017-02" db="EMBL/GenBank/DDBJ databases">
        <authorList>
            <person name="Peterson S.W."/>
        </authorList>
    </citation>
    <scope>NUCLEOTIDE SEQUENCE [LARGE SCALE GENOMIC DNA]</scope>
    <source>
        <strain evidence="5 6">ATCC 17233</strain>
    </source>
</reference>
<dbReference type="InterPro" id="IPR027417">
    <property type="entry name" value="P-loop_NTPase"/>
</dbReference>
<keyword evidence="6" id="KW-1185">Reference proteome</keyword>
<dbReference type="InterPro" id="IPR003439">
    <property type="entry name" value="ABC_transporter-like_ATP-bd"/>
</dbReference>
<dbReference type="InterPro" id="IPR015854">
    <property type="entry name" value="ABC_transpr_LolD-like"/>
</dbReference>
<evidence type="ECO:0000256" key="3">
    <source>
        <dbReference type="ARBA" id="ARBA00022840"/>
    </source>
</evidence>
<dbReference type="InterPro" id="IPR017871">
    <property type="entry name" value="ABC_transporter-like_CS"/>
</dbReference>
<gene>
    <name evidence="5" type="ORF">SAMN02745110_01050</name>
</gene>